<keyword evidence="3" id="KW-1185">Reference proteome</keyword>
<evidence type="ECO:0000256" key="1">
    <source>
        <dbReference type="SAM" id="MobiDB-lite"/>
    </source>
</evidence>
<dbReference type="EMBL" id="AAQH01000002">
    <property type="protein sequence ID" value="EAT13373.1"/>
    <property type="molecule type" value="Genomic_DNA"/>
</dbReference>
<accession>Q1N4Q5</accession>
<dbReference type="AlphaFoldDB" id="Q1N4Q5"/>
<evidence type="ECO:0000313" key="2">
    <source>
        <dbReference type="EMBL" id="EAT13373.1"/>
    </source>
</evidence>
<evidence type="ECO:0000313" key="3">
    <source>
        <dbReference type="Proteomes" id="UP000004263"/>
    </source>
</evidence>
<reference evidence="2 3" key="1">
    <citation type="submission" date="2006-03" db="EMBL/GenBank/DDBJ databases">
        <authorList>
            <person name="Pinhassi J."/>
            <person name="Pedros-Alio C."/>
            <person name="Ferriera S."/>
            <person name="Johnson J."/>
            <person name="Kravitz S."/>
            <person name="Halpern A."/>
            <person name="Remington K."/>
            <person name="Beeson K."/>
            <person name="Tran B."/>
            <person name="Rogers Y.-H."/>
            <person name="Friedman R."/>
            <person name="Venter J.C."/>
        </authorList>
    </citation>
    <scope>NUCLEOTIDE SEQUENCE [LARGE SCALE GENOMIC DNA]</scope>
    <source>
        <strain evidence="2 3">RED65</strain>
    </source>
</reference>
<feature type="compositionally biased region" description="Basic and acidic residues" evidence="1">
    <location>
        <begin position="81"/>
        <end position="91"/>
    </location>
</feature>
<dbReference type="Proteomes" id="UP000004263">
    <property type="component" value="Unassembled WGS sequence"/>
</dbReference>
<feature type="region of interest" description="Disordered" evidence="1">
    <location>
        <begin position="64"/>
        <end position="97"/>
    </location>
</feature>
<protein>
    <submittedName>
        <fullName evidence="2">Uncharacterized protein</fullName>
    </submittedName>
</protein>
<name>Q1N4Q5_9GAMM</name>
<comment type="caution">
    <text evidence="2">The sequence shown here is derived from an EMBL/GenBank/DDBJ whole genome shotgun (WGS) entry which is preliminary data.</text>
</comment>
<organism evidence="2 3">
    <name type="scientific">Bermanella marisrubri</name>
    <dbReference type="NCBI Taxonomy" id="207949"/>
    <lineage>
        <taxon>Bacteria</taxon>
        <taxon>Pseudomonadati</taxon>
        <taxon>Pseudomonadota</taxon>
        <taxon>Gammaproteobacteria</taxon>
        <taxon>Oceanospirillales</taxon>
        <taxon>Oceanospirillaceae</taxon>
        <taxon>Bermanella</taxon>
    </lineage>
</organism>
<sequence length="97" mass="10831">MMSELKTSCINPCCNSVAYIRENGRGDDYFTCSKCGPYNGKGKAFREWMQSIRSEAAARDVAAEKVSQGETSAQEYPQIEPKPEPVEEKTGDWLSEL</sequence>
<gene>
    <name evidence="2" type="ORF">RED65_01395</name>
</gene>
<dbReference type="HOGENOM" id="CLU_2341111_0_0_6"/>
<proteinExistence type="predicted"/>
<dbReference type="STRING" id="207949.RED65_01395"/>